<dbReference type="PANTHER" id="PTHR42953:SF1">
    <property type="entry name" value="METAL-BINDING PROTEIN HI_0362-RELATED"/>
    <property type="match status" value="1"/>
</dbReference>
<evidence type="ECO:0000256" key="8">
    <source>
        <dbReference type="SAM" id="SignalP"/>
    </source>
</evidence>
<protein>
    <submittedName>
        <fullName evidence="9">Metal ABC transporter substrate-binding protein</fullName>
    </submittedName>
</protein>
<dbReference type="InterPro" id="IPR006127">
    <property type="entry name" value="ZnuA-like"/>
</dbReference>
<feature type="region of interest" description="Disordered" evidence="7">
    <location>
        <begin position="112"/>
        <end position="212"/>
    </location>
</feature>
<proteinExistence type="inferred from homology"/>
<dbReference type="SUPFAM" id="SSF53807">
    <property type="entry name" value="Helical backbone' metal receptor"/>
    <property type="match status" value="1"/>
</dbReference>
<feature type="chain" id="PRO_5023809167" evidence="8">
    <location>
        <begin position="24"/>
        <end position="381"/>
    </location>
</feature>
<evidence type="ECO:0000256" key="3">
    <source>
        <dbReference type="ARBA" id="ARBA00022448"/>
    </source>
</evidence>
<dbReference type="AlphaFoldDB" id="A0A5J6WJ71"/>
<dbReference type="Gene3D" id="3.40.50.1980">
    <property type="entry name" value="Nitrogenase molybdenum iron protein domain"/>
    <property type="match status" value="3"/>
</dbReference>
<dbReference type="EMBL" id="CP044399">
    <property type="protein sequence ID" value="QFI36835.1"/>
    <property type="molecule type" value="Genomic_DNA"/>
</dbReference>
<comment type="subcellular location">
    <subcellularLocation>
        <location evidence="1">Cell envelope</location>
    </subcellularLocation>
</comment>
<dbReference type="InterPro" id="IPR006129">
    <property type="entry name" value="AdhesinB"/>
</dbReference>
<keyword evidence="4" id="KW-0479">Metal-binding</keyword>
<dbReference type="PRINTS" id="PR00691">
    <property type="entry name" value="ADHESINB"/>
</dbReference>
<dbReference type="Proteomes" id="UP000327424">
    <property type="component" value="Chromosome"/>
</dbReference>
<keyword evidence="3 6" id="KW-0813">Transport</keyword>
<dbReference type="PRINTS" id="PR00690">
    <property type="entry name" value="ADHESNFAMILY"/>
</dbReference>
<sequence>MLKNNLKASIILLGLGASSAVMAEQKIAVISSFSILGDLVSEVGKEHVKVTNLVGIDGDSHVFSPTPQDAKAIAKAQLVVINGLQFEGWMPRLIEAANYRGVQVVAANGIDELSNKEGGSGHEQHHDEHESHGHEQHNDKHEDHDHEQHNDKHEDHDHEQHNDKHEDYDHEQHNDKHEDHDHEQHNDKHEDHDHEQHNDEHAHHDHGDIDPHAWHSIKNVKVYVRNIAKGLIQVDPENRLDYQQNATDYIQELDQLALTLGAQLATIPEAQRKVITPHDAFGYFARDFNVTFLSPQGTSTGSEASAADVAKLIKQIRHDNVNAVFMENIADNRLIEQISHETDAKVGGKLYSDALSSADQPAGTYLKMMQHNVDTIVSALK</sequence>
<dbReference type="GO" id="GO:0046872">
    <property type="term" value="F:metal ion binding"/>
    <property type="evidence" value="ECO:0007669"/>
    <property type="project" value="UniProtKB-KW"/>
</dbReference>
<dbReference type="RefSeq" id="WP_151676823.1">
    <property type="nucleotide sequence ID" value="NZ_CP044399.1"/>
</dbReference>
<dbReference type="InterPro" id="IPR006128">
    <property type="entry name" value="Lipoprotein_PsaA-like"/>
</dbReference>
<dbReference type="GO" id="GO:0030313">
    <property type="term" value="C:cell envelope"/>
    <property type="evidence" value="ECO:0007669"/>
    <property type="project" value="UniProtKB-SubCell"/>
</dbReference>
<dbReference type="KEGG" id="mmaa:FR932_02775"/>
<accession>A0A5J6WJ71</accession>
<dbReference type="PANTHER" id="PTHR42953">
    <property type="entry name" value="HIGH-AFFINITY ZINC UPTAKE SYSTEM PROTEIN ZNUA-RELATED"/>
    <property type="match status" value="1"/>
</dbReference>
<evidence type="ECO:0000256" key="5">
    <source>
        <dbReference type="ARBA" id="ARBA00022729"/>
    </source>
</evidence>
<evidence type="ECO:0000256" key="4">
    <source>
        <dbReference type="ARBA" id="ARBA00022723"/>
    </source>
</evidence>
<name>A0A5J6WJ71_MORMI</name>
<evidence type="ECO:0000256" key="6">
    <source>
        <dbReference type="RuleBase" id="RU003512"/>
    </source>
</evidence>
<dbReference type="InterPro" id="IPR050492">
    <property type="entry name" value="Bact_metal-bind_prot9"/>
</dbReference>
<reference evidence="9 10" key="1">
    <citation type="submission" date="2019-09" db="EMBL/GenBank/DDBJ databases">
        <title>Hybrid Assembly of the complete Genome of the Deep-Sea Bacterium Moritella marina from long Nanopore and Illumina reads.</title>
        <authorList>
            <person name="Magin S."/>
            <person name="Georgoulis A."/>
            <person name="Papadimitriou K."/>
            <person name="Iliakis G."/>
            <person name="Vorgias C.E."/>
        </authorList>
    </citation>
    <scope>NUCLEOTIDE SEQUENCE [LARGE SCALE GENOMIC DNA]</scope>
    <source>
        <strain evidence="9 10">MP-1</strain>
    </source>
</reference>
<evidence type="ECO:0000256" key="2">
    <source>
        <dbReference type="ARBA" id="ARBA00011028"/>
    </source>
</evidence>
<evidence type="ECO:0000256" key="1">
    <source>
        <dbReference type="ARBA" id="ARBA00004196"/>
    </source>
</evidence>
<organism evidence="9 10">
    <name type="scientific">Moritella marina ATCC 15381</name>
    <dbReference type="NCBI Taxonomy" id="1202962"/>
    <lineage>
        <taxon>Bacteria</taxon>
        <taxon>Pseudomonadati</taxon>
        <taxon>Pseudomonadota</taxon>
        <taxon>Gammaproteobacteria</taxon>
        <taxon>Alteromonadales</taxon>
        <taxon>Moritellaceae</taxon>
        <taxon>Moritella</taxon>
    </lineage>
</organism>
<evidence type="ECO:0000256" key="7">
    <source>
        <dbReference type="SAM" id="MobiDB-lite"/>
    </source>
</evidence>
<dbReference type="GO" id="GO:0030001">
    <property type="term" value="P:metal ion transport"/>
    <property type="evidence" value="ECO:0007669"/>
    <property type="project" value="InterPro"/>
</dbReference>
<comment type="similarity">
    <text evidence="2 6">Belongs to the bacterial solute-binding protein 9 family.</text>
</comment>
<dbReference type="Pfam" id="PF01297">
    <property type="entry name" value="ZnuA"/>
    <property type="match status" value="1"/>
</dbReference>
<evidence type="ECO:0000313" key="10">
    <source>
        <dbReference type="Proteomes" id="UP000327424"/>
    </source>
</evidence>
<gene>
    <name evidence="9" type="ORF">FR932_02775</name>
</gene>
<keyword evidence="10" id="KW-1185">Reference proteome</keyword>
<feature type="signal peptide" evidence="8">
    <location>
        <begin position="1"/>
        <end position="23"/>
    </location>
</feature>
<feature type="compositionally biased region" description="Basic and acidic residues" evidence="7">
    <location>
        <begin position="113"/>
        <end position="212"/>
    </location>
</feature>
<evidence type="ECO:0000313" key="9">
    <source>
        <dbReference type="EMBL" id="QFI36835.1"/>
    </source>
</evidence>
<dbReference type="GO" id="GO:0007155">
    <property type="term" value="P:cell adhesion"/>
    <property type="evidence" value="ECO:0007669"/>
    <property type="project" value="InterPro"/>
</dbReference>
<keyword evidence="5 8" id="KW-0732">Signal</keyword>